<organism evidence="3 4">
    <name type="scientific">Sporosarcina ureae</name>
    <dbReference type="NCBI Taxonomy" id="1571"/>
    <lineage>
        <taxon>Bacteria</taxon>
        <taxon>Bacillati</taxon>
        <taxon>Bacillota</taxon>
        <taxon>Bacilli</taxon>
        <taxon>Bacillales</taxon>
        <taxon>Caryophanaceae</taxon>
        <taxon>Sporosarcina</taxon>
    </lineage>
</organism>
<dbReference type="InterPro" id="IPR025007">
    <property type="entry name" value="DUF3899"/>
</dbReference>
<evidence type="ECO:0000313" key="3">
    <source>
        <dbReference type="EMBL" id="ARF13902.1"/>
    </source>
</evidence>
<dbReference type="Pfam" id="PF13038">
    <property type="entry name" value="DUF3899"/>
    <property type="match status" value="1"/>
</dbReference>
<keyword evidence="1" id="KW-0812">Transmembrane</keyword>
<dbReference type="EMBL" id="CP015108">
    <property type="protein sequence ID" value="ARF13902.1"/>
    <property type="molecule type" value="Genomic_DNA"/>
</dbReference>
<reference evidence="3 4" key="1">
    <citation type="submission" date="2016-04" db="EMBL/GenBank/DDBJ databases">
        <title>Comparative Genomics and Epigenetics of Sporosarcina ureae.</title>
        <authorList>
            <person name="Oliver A.S."/>
            <person name="Cooper K.K."/>
        </authorList>
    </citation>
    <scope>NUCLEOTIDE SEQUENCE [LARGE SCALE GENOMIC DNA]</scope>
    <source>
        <strain evidence="3 4">S204</strain>
    </source>
</reference>
<dbReference type="RefSeq" id="WP_029054214.1">
    <property type="nucleotide sequence ID" value="NZ_CP015108.1"/>
</dbReference>
<gene>
    <name evidence="3" type="ORF">SporoS204_06940</name>
</gene>
<evidence type="ECO:0000259" key="2">
    <source>
        <dbReference type="Pfam" id="PF13038"/>
    </source>
</evidence>
<feature type="transmembrane region" description="Helical" evidence="1">
    <location>
        <begin position="92"/>
        <end position="113"/>
    </location>
</feature>
<keyword evidence="4" id="KW-1185">Reference proteome</keyword>
<keyword evidence="1" id="KW-0472">Membrane</keyword>
<evidence type="ECO:0000256" key="1">
    <source>
        <dbReference type="SAM" id="Phobius"/>
    </source>
</evidence>
<protein>
    <recommendedName>
        <fullName evidence="2">DUF3899 domain-containing protein</fullName>
    </recommendedName>
</protein>
<sequence>MKRNIIVFLISQLIIVISVYSVYGKISLLGYINASFFVSGFLLFIGGVVFVVRTGFFDFFMKSSRKVFARKGQREAIESMRAPSEVLSASPAWVFLAGMPTFILMLVALVLYYL</sequence>
<name>A0ABM6JVG7_SPOUR</name>
<evidence type="ECO:0000313" key="4">
    <source>
        <dbReference type="Proteomes" id="UP000192486"/>
    </source>
</evidence>
<dbReference type="Proteomes" id="UP000192486">
    <property type="component" value="Chromosome"/>
</dbReference>
<keyword evidence="1" id="KW-1133">Transmembrane helix</keyword>
<feature type="domain" description="DUF3899" evidence="2">
    <location>
        <begin position="32"/>
        <end position="108"/>
    </location>
</feature>
<feature type="transmembrane region" description="Helical" evidence="1">
    <location>
        <begin position="34"/>
        <end position="56"/>
    </location>
</feature>
<proteinExistence type="predicted"/>
<accession>A0ABM6JVG7</accession>